<dbReference type="SUPFAM" id="SSF53474">
    <property type="entry name" value="alpha/beta-Hydrolases"/>
    <property type="match status" value="1"/>
</dbReference>
<dbReference type="InterPro" id="IPR027417">
    <property type="entry name" value="P-loop_NTPase"/>
</dbReference>
<dbReference type="Gene3D" id="1.25.40.10">
    <property type="entry name" value="Tetratricopeptide repeat domain"/>
    <property type="match status" value="3"/>
</dbReference>
<dbReference type="PROSITE" id="PS50005">
    <property type="entry name" value="TPR"/>
    <property type="match status" value="2"/>
</dbReference>
<comment type="caution">
    <text evidence="2">The sequence shown here is derived from an EMBL/GenBank/DDBJ whole genome shotgun (WGS) entry which is preliminary data.</text>
</comment>
<feature type="repeat" description="TPR" evidence="1">
    <location>
        <begin position="1018"/>
        <end position="1051"/>
    </location>
</feature>
<dbReference type="InterPro" id="IPR019734">
    <property type="entry name" value="TPR_rpt"/>
</dbReference>
<dbReference type="SUPFAM" id="SSF48452">
    <property type="entry name" value="TPR-like"/>
    <property type="match status" value="1"/>
</dbReference>
<protein>
    <submittedName>
        <fullName evidence="2">Uncharacterized protein</fullName>
    </submittedName>
</protein>
<feature type="repeat" description="TPR" evidence="1">
    <location>
        <begin position="766"/>
        <end position="799"/>
    </location>
</feature>
<dbReference type="InterPro" id="IPR053137">
    <property type="entry name" value="NLR-like"/>
</dbReference>
<dbReference type="PANTHER" id="PTHR46082">
    <property type="entry name" value="ATP/GTP-BINDING PROTEIN-RELATED"/>
    <property type="match status" value="1"/>
</dbReference>
<organism evidence="2 3">
    <name type="scientific">Parascedosporium putredinis</name>
    <dbReference type="NCBI Taxonomy" id="1442378"/>
    <lineage>
        <taxon>Eukaryota</taxon>
        <taxon>Fungi</taxon>
        <taxon>Dikarya</taxon>
        <taxon>Ascomycota</taxon>
        <taxon>Pezizomycotina</taxon>
        <taxon>Sordariomycetes</taxon>
        <taxon>Hypocreomycetidae</taxon>
        <taxon>Microascales</taxon>
        <taxon>Microascaceae</taxon>
        <taxon>Parascedosporium</taxon>
    </lineage>
</organism>
<dbReference type="EMBL" id="CALLCH030000005">
    <property type="protein sequence ID" value="CAI4212535.1"/>
    <property type="molecule type" value="Genomic_DNA"/>
</dbReference>
<dbReference type="SUPFAM" id="SSF52540">
    <property type="entry name" value="P-loop containing nucleoside triphosphate hydrolases"/>
    <property type="match status" value="1"/>
</dbReference>
<evidence type="ECO:0000313" key="3">
    <source>
        <dbReference type="Proteomes" id="UP000838763"/>
    </source>
</evidence>
<dbReference type="PANTHER" id="PTHR46082:SF6">
    <property type="entry name" value="AAA+ ATPASE DOMAIN-CONTAINING PROTEIN-RELATED"/>
    <property type="match status" value="1"/>
</dbReference>
<dbReference type="Gene3D" id="3.40.50.300">
    <property type="entry name" value="P-loop containing nucleotide triphosphate hydrolases"/>
    <property type="match status" value="1"/>
</dbReference>
<dbReference type="Gene3D" id="3.40.50.1820">
    <property type="entry name" value="alpha/beta hydrolase"/>
    <property type="match status" value="1"/>
</dbReference>
<accession>A0A9P1M9C7</accession>
<dbReference type="SMART" id="SM00028">
    <property type="entry name" value="TPR"/>
    <property type="match status" value="9"/>
</dbReference>
<sequence length="1093" mass="121632">MESVETGTYSLTGASNQASLNSASAVSTEIFPSGLDIVADGTDPIVDIVAVHGLNGHPERTWTAKSGTHWLRTLLPEDIPNAPKAINSIQRPIIFVAHSLGGIVVKSALIHSDAARRGALEEHRSVKLSTYGILFMGTPHQGGNAVQLGKLVVNIASIFVNADDHLLKHLERESEWLQQQLGQYGPISGDFLTKFAYEEYKTPTILGKSIMVVPFASAVVPGQADAEPIAIHTSHTDMVRYDSKSDRNYRKVSGELRIMMMGALEAIQQRWEKEARVNHARYEGGLGKTQLVAEYAKQHHRDYSAVFWLNARDTISLKHGFLKLAEQIRNEYPLVAYISSSVESRDLDEAVSAVKRWLDQPKNSNWLIIFDNYDTPAFQKGKHVAPAQQAGTNEPDQDMNAISSAYDIRPFLPNAYHGAILVTTRSSQVKIGHQIALRKMTELDNSLQVLASTSGRSNLHQDQGAIALAQELDGFPLALSTAGAYLSNVQTTFVEYLGRYKDSWLKLQENTPESLTYENGALYSTWNISYAAVCQRNPRSGMLLRLWAYLDNEDVWFEMLQQSQHSEPSWLQDLTRDALDFDAAIRVLCDYGLVEPDTSCQERRTESPGYSMHGCVHMWTIHVLNQTLDVEMALLASACVAGHVPKNTEKEYWVVQRRLMRHAGRCSMVLKMPGISLTRRESRITKYLGILYQDQGRLHDAEAMYDRALQGYEKALGPDHTSTLDTVQNFGILYNKQGRLDDAEAMYDRALQGYEKALGPDHISTLDTVHNLGILYNDRGRLDDAEAMYNRALQGYEKALGPDHISTLDTVHNLGILYNDQGRLDDAEAMYDRALRGLEKVLGPDHTSTLNAVHNLGALYNIQRRLDNAEAMYDRALQGREKALGPDHTSTLNTVHNLGLLYMDLDRLGDAEAMYDRALQGCEKALGPDHTSTLDTVHNLGILYWNQGRVDDSKAMYERALQGLEKALGPDHTSTLDVVHDLGILYSSQGRLGDAEAMFNRALQGREKALGPDHTSTLNVVHNLGSLYQIQGRLDEAEAMYARALQSCEKTLGSSHASTLLTARCLCELLEKQGRFDDAEAVIRAASRGRDSR</sequence>
<proteinExistence type="predicted"/>
<dbReference type="AlphaFoldDB" id="A0A9P1M9C7"/>
<dbReference type="InterPro" id="IPR011990">
    <property type="entry name" value="TPR-like_helical_dom_sf"/>
</dbReference>
<dbReference type="OrthoDB" id="626167at2759"/>
<dbReference type="InterPro" id="IPR029058">
    <property type="entry name" value="AB_hydrolase_fold"/>
</dbReference>
<keyword evidence="3" id="KW-1185">Reference proteome</keyword>
<evidence type="ECO:0000256" key="1">
    <source>
        <dbReference type="PROSITE-ProRule" id="PRU00339"/>
    </source>
</evidence>
<keyword evidence="1" id="KW-0802">TPR repeat</keyword>
<dbReference type="Proteomes" id="UP000838763">
    <property type="component" value="Unassembled WGS sequence"/>
</dbReference>
<reference evidence="2" key="1">
    <citation type="submission" date="2022-11" db="EMBL/GenBank/DDBJ databases">
        <authorList>
            <person name="Scott C."/>
            <person name="Bruce N."/>
        </authorList>
    </citation>
    <scope>NUCLEOTIDE SEQUENCE</scope>
</reference>
<evidence type="ECO:0000313" key="2">
    <source>
        <dbReference type="EMBL" id="CAI4212535.1"/>
    </source>
</evidence>
<dbReference type="Pfam" id="PF13424">
    <property type="entry name" value="TPR_12"/>
    <property type="match status" value="5"/>
</dbReference>
<name>A0A9P1M9C7_9PEZI</name>
<gene>
    <name evidence="2" type="ORF">PPNO1_LOCUS2291</name>
</gene>